<dbReference type="EMBL" id="QMIG01000001">
    <property type="protein sequence ID" value="RAW18922.1"/>
    <property type="molecule type" value="Genomic_DNA"/>
</dbReference>
<reference evidence="1 2" key="1">
    <citation type="submission" date="2018-06" db="EMBL/GenBank/DDBJ databases">
        <title>Phytoactinopolyspora halophila sp. nov., a novel halophilic actinomycete isolated from a saline soil in China.</title>
        <authorList>
            <person name="Tang S.-K."/>
        </authorList>
    </citation>
    <scope>NUCLEOTIDE SEQUENCE [LARGE SCALE GENOMIC DNA]</scope>
    <source>
        <strain evidence="1 2">YIM 96934</strain>
    </source>
</reference>
<keyword evidence="2" id="KW-1185">Reference proteome</keyword>
<dbReference type="RefSeq" id="WP_112256633.1">
    <property type="nucleotide sequence ID" value="NZ_QMIG01000001.1"/>
</dbReference>
<proteinExistence type="predicted"/>
<dbReference type="Proteomes" id="UP000250462">
    <property type="component" value="Unassembled WGS sequence"/>
</dbReference>
<name>A0A329R658_9ACTN</name>
<evidence type="ECO:0000313" key="1">
    <source>
        <dbReference type="EMBL" id="RAW18922.1"/>
    </source>
</evidence>
<accession>A0A329R658</accession>
<evidence type="ECO:0000313" key="2">
    <source>
        <dbReference type="Proteomes" id="UP000250462"/>
    </source>
</evidence>
<dbReference type="OrthoDB" id="2426596at2"/>
<organism evidence="1 2">
    <name type="scientific">Phytoactinopolyspora halophila</name>
    <dbReference type="NCBI Taxonomy" id="1981511"/>
    <lineage>
        <taxon>Bacteria</taxon>
        <taxon>Bacillati</taxon>
        <taxon>Actinomycetota</taxon>
        <taxon>Actinomycetes</taxon>
        <taxon>Jiangellales</taxon>
        <taxon>Jiangellaceae</taxon>
        <taxon>Phytoactinopolyspora</taxon>
    </lineage>
</organism>
<dbReference type="AlphaFoldDB" id="A0A329R658"/>
<protein>
    <submittedName>
        <fullName evidence="1">Uncharacterized protein</fullName>
    </submittedName>
</protein>
<sequence>MRIYRAPRPDADLEWLSSRPEHEAATGYDAQGWESSTWILHAMYHNPAFDDLGTYDELHQRELRSGTATPLIVGGLDLDEITTVTGAPLGFAARPGESWRRLPWHDYFTAVNVEPDRQYPPCFRWFPHRTWPVSIAPPPEGSLDGESLETLVESLAGHSPQGARTECIFLYASLPAGDFENPHVWRGPLGATGDLLEHHGGPYSFTPTNIWPHDRSWFVWTDYDLSGTKVSGSRHLIQTLDAAPALETWSDPR</sequence>
<comment type="caution">
    <text evidence="1">The sequence shown here is derived from an EMBL/GenBank/DDBJ whole genome shotgun (WGS) entry which is preliminary data.</text>
</comment>
<gene>
    <name evidence="1" type="ORF">DPM12_02465</name>
</gene>